<proteinExistence type="predicted"/>
<keyword evidence="6" id="KW-0812">Transmembrane</keyword>
<dbReference type="Pfam" id="PF01494">
    <property type="entry name" value="FAD_binding_3"/>
    <property type="match status" value="1"/>
</dbReference>
<dbReference type="RefSeq" id="WP_168047078.1">
    <property type="nucleotide sequence ID" value="NZ_JAATJR010000001.1"/>
</dbReference>
<evidence type="ECO:0000256" key="4">
    <source>
        <dbReference type="ARBA" id="ARBA00023002"/>
    </source>
</evidence>
<comment type="caution">
    <text evidence="8">The sequence shown here is derived from an EMBL/GenBank/DDBJ whole genome shotgun (WGS) entry which is preliminary data.</text>
</comment>
<keyword evidence="9" id="KW-1185">Reference proteome</keyword>
<keyword evidence="6" id="KW-1133">Transmembrane helix</keyword>
<dbReference type="PANTHER" id="PTHR13789">
    <property type="entry name" value="MONOOXYGENASE"/>
    <property type="match status" value="1"/>
</dbReference>
<keyword evidence="2" id="KW-0285">Flavoprotein</keyword>
<feature type="domain" description="FAD-binding" evidence="7">
    <location>
        <begin position="8"/>
        <end position="348"/>
    </location>
</feature>
<comment type="cofactor">
    <cofactor evidence="1">
        <name>FAD</name>
        <dbReference type="ChEBI" id="CHEBI:57692"/>
    </cofactor>
</comment>
<dbReference type="SUPFAM" id="SSF51905">
    <property type="entry name" value="FAD/NAD(P)-binding domain"/>
    <property type="match status" value="1"/>
</dbReference>
<dbReference type="EMBL" id="JAAVTX010000001">
    <property type="protein sequence ID" value="NKE43784.1"/>
    <property type="molecule type" value="Genomic_DNA"/>
</dbReference>
<name>A0ABX1ET27_9PROT</name>
<evidence type="ECO:0000256" key="3">
    <source>
        <dbReference type="ARBA" id="ARBA00022827"/>
    </source>
</evidence>
<organism evidence="8 9">
    <name type="scientific">Falsiroseomonas frigidaquae</name>
    <dbReference type="NCBI Taxonomy" id="487318"/>
    <lineage>
        <taxon>Bacteria</taxon>
        <taxon>Pseudomonadati</taxon>
        <taxon>Pseudomonadota</taxon>
        <taxon>Alphaproteobacteria</taxon>
        <taxon>Acetobacterales</taxon>
        <taxon>Roseomonadaceae</taxon>
        <taxon>Falsiroseomonas</taxon>
    </lineage>
</organism>
<dbReference type="InterPro" id="IPR036188">
    <property type="entry name" value="FAD/NAD-bd_sf"/>
</dbReference>
<protein>
    <submittedName>
        <fullName evidence="8">NAD(P)-binding protein</fullName>
    </submittedName>
</protein>
<accession>A0ABX1ET27</accession>
<evidence type="ECO:0000256" key="2">
    <source>
        <dbReference type="ARBA" id="ARBA00022630"/>
    </source>
</evidence>
<evidence type="ECO:0000313" key="9">
    <source>
        <dbReference type="Proteomes" id="UP000765160"/>
    </source>
</evidence>
<evidence type="ECO:0000256" key="5">
    <source>
        <dbReference type="ARBA" id="ARBA00023033"/>
    </source>
</evidence>
<feature type="transmembrane region" description="Helical" evidence="6">
    <location>
        <begin position="7"/>
        <end position="28"/>
    </location>
</feature>
<gene>
    <name evidence="8" type="ORF">HB662_03275</name>
</gene>
<keyword evidence="4" id="KW-0560">Oxidoreductase</keyword>
<evidence type="ECO:0000256" key="1">
    <source>
        <dbReference type="ARBA" id="ARBA00001974"/>
    </source>
</evidence>
<dbReference type="PRINTS" id="PR00420">
    <property type="entry name" value="RNGMNOXGNASE"/>
</dbReference>
<keyword evidence="5" id="KW-0503">Monooxygenase</keyword>
<dbReference type="InterPro" id="IPR002938">
    <property type="entry name" value="FAD-bd"/>
</dbReference>
<sequence length="387" mass="41751">MQGRGHIGIVGAGLGGLAAAALLLRAGYRVTVFEQAPGFARVGAGIQMGANAMKALRALGLDGEVRRIGFRPESLLNRDHDTGAVTNELPGGDALEARYGAPHMCLHRADLHAALAAAVPAEHLRLGRKLAGLDQHTAGVTLTFTDGARETVDAVIAADGVHSVVREQMLGAEAPRFTGRVAYRTVFPAALLGDRQLGNSRTKWWGQDRHLVMYYITAARDEVYFVTSQPEDPSWMTPESWSARGDVEALRASFADFHPDVRHVLAACPQVWKWALLARDPLPHWVEGRVALLGDACHPMSPYMAQGAAMALEDAVILSRCLAETEADGIAGAFRRYEANRMPRATDIQSLSAENTFLRRPGGTDWVYGYDATTAPLDEPGTRRAAA</sequence>
<dbReference type="SUPFAM" id="SSF54373">
    <property type="entry name" value="FAD-linked reductases, C-terminal domain"/>
    <property type="match status" value="1"/>
</dbReference>
<dbReference type="InterPro" id="IPR050493">
    <property type="entry name" value="FAD-dep_Monooxygenase_BioMet"/>
</dbReference>
<keyword evidence="6" id="KW-0472">Membrane</keyword>
<reference evidence="8 9" key="1">
    <citation type="submission" date="2020-03" db="EMBL/GenBank/DDBJ databases">
        <title>Roseomonas selenitidurans sp. nov. isolated from soil.</title>
        <authorList>
            <person name="Liu H."/>
        </authorList>
    </citation>
    <scope>NUCLEOTIDE SEQUENCE [LARGE SCALE GENOMIC DNA]</scope>
    <source>
        <strain evidence="8 9">JCM 15073</strain>
    </source>
</reference>
<evidence type="ECO:0000256" key="6">
    <source>
        <dbReference type="SAM" id="Phobius"/>
    </source>
</evidence>
<keyword evidence="3" id="KW-0274">FAD</keyword>
<evidence type="ECO:0000259" key="7">
    <source>
        <dbReference type="Pfam" id="PF01494"/>
    </source>
</evidence>
<dbReference type="PANTHER" id="PTHR13789:SF318">
    <property type="entry name" value="GERANYLGERANYL DIPHOSPHATE REDUCTASE"/>
    <property type="match status" value="1"/>
</dbReference>
<evidence type="ECO:0000313" key="8">
    <source>
        <dbReference type="EMBL" id="NKE43784.1"/>
    </source>
</evidence>
<dbReference type="Gene3D" id="3.50.50.60">
    <property type="entry name" value="FAD/NAD(P)-binding domain"/>
    <property type="match status" value="1"/>
</dbReference>
<dbReference type="Proteomes" id="UP000765160">
    <property type="component" value="Unassembled WGS sequence"/>
</dbReference>